<keyword evidence="2" id="KW-0472">Membrane</keyword>
<evidence type="ECO:0000313" key="4">
    <source>
        <dbReference type="EMBL" id="KWT75642.1"/>
    </source>
</evidence>
<dbReference type="GO" id="GO:0043770">
    <property type="term" value="F:demethylmenaquinone methyltransferase activity"/>
    <property type="evidence" value="ECO:0007669"/>
    <property type="project" value="UniProtKB-EC"/>
</dbReference>
<dbReference type="EMBL" id="LNQR01000129">
    <property type="protein sequence ID" value="KWT75642.1"/>
    <property type="molecule type" value="Genomic_DNA"/>
</dbReference>
<dbReference type="SUPFAM" id="SSF53335">
    <property type="entry name" value="S-adenosyl-L-methionine-dependent methyltransferases"/>
    <property type="match status" value="1"/>
</dbReference>
<keyword evidence="2" id="KW-1133">Transmembrane helix</keyword>
<evidence type="ECO:0000256" key="1">
    <source>
        <dbReference type="ARBA" id="ARBA00022679"/>
    </source>
</evidence>
<dbReference type="Proteomes" id="UP000060487">
    <property type="component" value="Unassembled WGS sequence"/>
</dbReference>
<dbReference type="InterPro" id="IPR013216">
    <property type="entry name" value="Methyltransf_11"/>
</dbReference>
<comment type="caution">
    <text evidence="4">The sequence shown here is derived from an EMBL/GenBank/DDBJ whole genome shotgun (WGS) entry which is preliminary data.</text>
</comment>
<dbReference type="GO" id="GO:0032259">
    <property type="term" value="P:methylation"/>
    <property type="evidence" value="ECO:0007669"/>
    <property type="project" value="UniProtKB-KW"/>
</dbReference>
<feature type="domain" description="Methyltransferase type 11" evidence="3">
    <location>
        <begin position="48"/>
        <end position="141"/>
    </location>
</feature>
<gene>
    <name evidence="4" type="ORF">ASN18_3242</name>
</gene>
<name>A0ABR5SBC2_9BACT</name>
<organism evidence="4 5">
    <name type="scientific">Candidatus Magnetominusculus xianensis</name>
    <dbReference type="NCBI Taxonomy" id="1748249"/>
    <lineage>
        <taxon>Bacteria</taxon>
        <taxon>Pseudomonadati</taxon>
        <taxon>Nitrospirota</taxon>
        <taxon>Nitrospiria</taxon>
        <taxon>Nitrospirales</taxon>
        <taxon>Nitrospiraceae</taxon>
        <taxon>Candidatus Magnetominusculus</taxon>
    </lineage>
</organism>
<dbReference type="EC" id="2.1.1.163" evidence="4"/>
<keyword evidence="1 4" id="KW-0808">Transferase</keyword>
<reference evidence="4 5" key="1">
    <citation type="submission" date="2015-11" db="EMBL/GenBank/DDBJ databases">
        <authorList>
            <person name="Lin W."/>
        </authorList>
    </citation>
    <scope>NUCLEOTIDE SEQUENCE [LARGE SCALE GENOMIC DNA]</scope>
    <source>
        <strain evidence="4 5">HCH-1</strain>
    </source>
</reference>
<keyword evidence="5" id="KW-1185">Reference proteome</keyword>
<dbReference type="PANTHER" id="PTHR44068">
    <property type="entry name" value="ZGC:194242"/>
    <property type="match status" value="1"/>
</dbReference>
<evidence type="ECO:0000313" key="5">
    <source>
        <dbReference type="Proteomes" id="UP000060487"/>
    </source>
</evidence>
<keyword evidence="2" id="KW-0812">Transmembrane</keyword>
<evidence type="ECO:0000259" key="3">
    <source>
        <dbReference type="Pfam" id="PF08241"/>
    </source>
</evidence>
<dbReference type="RefSeq" id="WP_085053841.1">
    <property type="nucleotide sequence ID" value="NZ_LNQR01000129.1"/>
</dbReference>
<accession>A0ABR5SBC2</accession>
<dbReference type="CDD" id="cd02440">
    <property type="entry name" value="AdoMet_MTases"/>
    <property type="match status" value="1"/>
</dbReference>
<dbReference type="Pfam" id="PF08241">
    <property type="entry name" value="Methyltransf_11"/>
    <property type="match status" value="1"/>
</dbReference>
<evidence type="ECO:0000256" key="2">
    <source>
        <dbReference type="SAM" id="Phobius"/>
    </source>
</evidence>
<dbReference type="PANTHER" id="PTHR44068:SF11">
    <property type="entry name" value="GERANYL DIPHOSPHATE 2-C-METHYLTRANSFERASE"/>
    <property type="match status" value="1"/>
</dbReference>
<keyword evidence="4" id="KW-0489">Methyltransferase</keyword>
<dbReference type="Gene3D" id="3.40.50.150">
    <property type="entry name" value="Vaccinia Virus protein VP39"/>
    <property type="match status" value="1"/>
</dbReference>
<feature type="transmembrane region" description="Helical" evidence="2">
    <location>
        <begin position="6"/>
        <end position="25"/>
    </location>
</feature>
<protein>
    <submittedName>
        <fullName evidence="4">Phosphatidylethanolamine N-methyltransferase</fullName>
        <ecNumber evidence="4">2.1.1.163</ecNumber>
    </submittedName>
</protein>
<proteinExistence type="predicted"/>
<dbReference type="InterPro" id="IPR029063">
    <property type="entry name" value="SAM-dependent_MTases_sf"/>
</dbReference>
<sequence length="205" mass="22777">MKNVVKLLSFNTFIPVFYPALMLPIKPWRTKAIKMLDFHTGDRVIVPGVGSGHDLSSLPNDVHVDGVDISDVMLGLGRLKLKLFGREKHVTLNKMDAEKLFFDDNTFDKAILSLFLTVVFDAKKAFKEIVRVVKPGGQILIFDHLFRKGDVPTVLAKPIDAVLSYGFASVARVLDDIIEGHPVTVEKIVKGDPVGFIKGFLLVKH</sequence>
<dbReference type="InterPro" id="IPR050447">
    <property type="entry name" value="Erg6_SMT_methyltransf"/>
</dbReference>